<keyword evidence="2" id="KW-1185">Reference proteome</keyword>
<name>A0A653CVQ8_CALMS</name>
<accession>A0A653CVQ8</accession>
<evidence type="ECO:0000313" key="2">
    <source>
        <dbReference type="Proteomes" id="UP000410492"/>
    </source>
</evidence>
<dbReference type="OrthoDB" id="8806090at2759"/>
<organism evidence="1 2">
    <name type="scientific">Callosobruchus maculatus</name>
    <name type="common">Southern cowpea weevil</name>
    <name type="synonym">Pulse bruchid</name>
    <dbReference type="NCBI Taxonomy" id="64391"/>
    <lineage>
        <taxon>Eukaryota</taxon>
        <taxon>Metazoa</taxon>
        <taxon>Ecdysozoa</taxon>
        <taxon>Arthropoda</taxon>
        <taxon>Hexapoda</taxon>
        <taxon>Insecta</taxon>
        <taxon>Pterygota</taxon>
        <taxon>Neoptera</taxon>
        <taxon>Endopterygota</taxon>
        <taxon>Coleoptera</taxon>
        <taxon>Polyphaga</taxon>
        <taxon>Cucujiformia</taxon>
        <taxon>Chrysomeloidea</taxon>
        <taxon>Chrysomelidae</taxon>
        <taxon>Bruchinae</taxon>
        <taxon>Bruchini</taxon>
        <taxon>Callosobruchus</taxon>
    </lineage>
</organism>
<feature type="non-terminal residue" evidence="1">
    <location>
        <position position="46"/>
    </location>
</feature>
<protein>
    <submittedName>
        <fullName evidence="1">Uncharacterized protein</fullName>
    </submittedName>
</protein>
<dbReference type="EMBL" id="CAACVG010009088">
    <property type="protein sequence ID" value="VEN52005.1"/>
    <property type="molecule type" value="Genomic_DNA"/>
</dbReference>
<sequence>MYFDSNRINPKNVSVSLEMSQTYSIKVHLDFGRKSSHTPSSRKTVI</sequence>
<dbReference type="Proteomes" id="UP000410492">
    <property type="component" value="Unassembled WGS sequence"/>
</dbReference>
<evidence type="ECO:0000313" key="1">
    <source>
        <dbReference type="EMBL" id="VEN52005.1"/>
    </source>
</evidence>
<gene>
    <name evidence="1" type="ORF">CALMAC_LOCUS12292</name>
</gene>
<dbReference type="AlphaFoldDB" id="A0A653CVQ8"/>
<proteinExistence type="predicted"/>
<reference evidence="1 2" key="1">
    <citation type="submission" date="2019-01" db="EMBL/GenBank/DDBJ databases">
        <authorList>
            <person name="Sayadi A."/>
        </authorList>
    </citation>
    <scope>NUCLEOTIDE SEQUENCE [LARGE SCALE GENOMIC DNA]</scope>
</reference>